<feature type="signal peptide" evidence="1">
    <location>
        <begin position="1"/>
        <end position="20"/>
    </location>
</feature>
<gene>
    <name evidence="2" type="ORF">GCM10018793_42130</name>
</gene>
<accession>A0A919GEC1</accession>
<feature type="chain" id="PRO_5038908050" description="Lipoprotein" evidence="1">
    <location>
        <begin position="21"/>
        <end position="347"/>
    </location>
</feature>
<comment type="caution">
    <text evidence="2">The sequence shown here is derived from an EMBL/GenBank/DDBJ whole genome shotgun (WGS) entry which is preliminary data.</text>
</comment>
<keyword evidence="1" id="KW-0732">Signal</keyword>
<dbReference type="AlphaFoldDB" id="A0A919GEC1"/>
<sequence>MQRVRLAAAAAAVLAALATAGCSGGDGGGDVPRAAPVGTHSAPLVRQLDQVRSTEASRAWTTYGDLAAQRALGGGRTPAQLQMMSGYGWATTQERGAEARAQLGLDGGTADQVVEVGESHGSGRFAGGIDTSAVVSKARGLGARKDGSAGPLTLWRLAGDDRTHSAGPLAELSRGTADFNVLAAADGTLVRAASRAGAELLSADGRGRTLARDPGFRAVADCLGTPLAATLTDTHVATGAAAPQPVDFVTGAGVVGTDPARLTQLACRTASSQDEAREVAAAVREALEHGRTRLSGMRWRDLLSGTEVTVTGGGHVVRLTGTSEKSPQLVLEMLRSGDLSDLLDTSG</sequence>
<reference evidence="2" key="2">
    <citation type="submission" date="2020-09" db="EMBL/GenBank/DDBJ databases">
        <authorList>
            <person name="Sun Q."/>
            <person name="Ohkuma M."/>
        </authorList>
    </citation>
    <scope>NUCLEOTIDE SEQUENCE</scope>
    <source>
        <strain evidence="2">JCM 5069</strain>
    </source>
</reference>
<reference evidence="2" key="1">
    <citation type="journal article" date="2014" name="Int. J. Syst. Evol. Microbiol.">
        <title>Complete genome sequence of Corynebacterium casei LMG S-19264T (=DSM 44701T), isolated from a smear-ripened cheese.</title>
        <authorList>
            <consortium name="US DOE Joint Genome Institute (JGI-PGF)"/>
            <person name="Walter F."/>
            <person name="Albersmeier A."/>
            <person name="Kalinowski J."/>
            <person name="Ruckert C."/>
        </authorList>
    </citation>
    <scope>NUCLEOTIDE SEQUENCE</scope>
    <source>
        <strain evidence="2">JCM 5069</strain>
    </source>
</reference>
<dbReference type="EMBL" id="BNCD01000012">
    <property type="protein sequence ID" value="GHH82395.1"/>
    <property type="molecule type" value="Genomic_DNA"/>
</dbReference>
<dbReference type="Proteomes" id="UP000603708">
    <property type="component" value="Unassembled WGS sequence"/>
</dbReference>
<dbReference type="RefSeq" id="WP_189934320.1">
    <property type="nucleotide sequence ID" value="NZ_BNCD01000012.1"/>
</dbReference>
<evidence type="ECO:0000256" key="1">
    <source>
        <dbReference type="SAM" id="SignalP"/>
    </source>
</evidence>
<evidence type="ECO:0000313" key="2">
    <source>
        <dbReference type="EMBL" id="GHH82395.1"/>
    </source>
</evidence>
<dbReference type="PROSITE" id="PS51257">
    <property type="entry name" value="PROKAR_LIPOPROTEIN"/>
    <property type="match status" value="1"/>
</dbReference>
<proteinExistence type="predicted"/>
<evidence type="ECO:0000313" key="3">
    <source>
        <dbReference type="Proteomes" id="UP000603708"/>
    </source>
</evidence>
<protein>
    <recommendedName>
        <fullName evidence="4">Lipoprotein</fullName>
    </recommendedName>
</protein>
<keyword evidence="3" id="KW-1185">Reference proteome</keyword>
<organism evidence="2 3">
    <name type="scientific">Streptomyces sulfonofaciens</name>
    <dbReference type="NCBI Taxonomy" id="68272"/>
    <lineage>
        <taxon>Bacteria</taxon>
        <taxon>Bacillati</taxon>
        <taxon>Actinomycetota</taxon>
        <taxon>Actinomycetes</taxon>
        <taxon>Kitasatosporales</taxon>
        <taxon>Streptomycetaceae</taxon>
        <taxon>Streptomyces</taxon>
    </lineage>
</organism>
<name>A0A919GEC1_9ACTN</name>
<evidence type="ECO:0008006" key="4">
    <source>
        <dbReference type="Google" id="ProtNLM"/>
    </source>
</evidence>